<feature type="region of interest" description="Disordered" evidence="1">
    <location>
        <begin position="309"/>
        <end position="334"/>
    </location>
</feature>
<dbReference type="GO" id="GO:0005524">
    <property type="term" value="F:ATP binding"/>
    <property type="evidence" value="ECO:0007669"/>
    <property type="project" value="InterPro"/>
</dbReference>
<evidence type="ECO:0000313" key="4">
    <source>
        <dbReference type="Proteomes" id="UP001054837"/>
    </source>
</evidence>
<reference evidence="3 4" key="1">
    <citation type="submission" date="2021-06" db="EMBL/GenBank/DDBJ databases">
        <title>Caerostris darwini draft genome.</title>
        <authorList>
            <person name="Kono N."/>
            <person name="Arakawa K."/>
        </authorList>
    </citation>
    <scope>NUCLEOTIDE SEQUENCE [LARGE SCALE GENOMIC DNA]</scope>
</reference>
<dbReference type="Proteomes" id="UP001054837">
    <property type="component" value="Unassembled WGS sequence"/>
</dbReference>
<dbReference type="Gene3D" id="3.30.200.20">
    <property type="entry name" value="Phosphorylase Kinase, domain 1"/>
    <property type="match status" value="1"/>
</dbReference>
<dbReference type="PROSITE" id="PS50011">
    <property type="entry name" value="PROTEIN_KINASE_DOM"/>
    <property type="match status" value="1"/>
</dbReference>
<feature type="compositionally biased region" description="Basic and acidic residues" evidence="1">
    <location>
        <begin position="56"/>
        <end position="86"/>
    </location>
</feature>
<dbReference type="GO" id="GO:0072354">
    <property type="term" value="F:histone H3T3 kinase activity"/>
    <property type="evidence" value="ECO:0007669"/>
    <property type="project" value="TreeGrafter"/>
</dbReference>
<organism evidence="3 4">
    <name type="scientific">Caerostris darwini</name>
    <dbReference type="NCBI Taxonomy" id="1538125"/>
    <lineage>
        <taxon>Eukaryota</taxon>
        <taxon>Metazoa</taxon>
        <taxon>Ecdysozoa</taxon>
        <taxon>Arthropoda</taxon>
        <taxon>Chelicerata</taxon>
        <taxon>Arachnida</taxon>
        <taxon>Araneae</taxon>
        <taxon>Araneomorphae</taxon>
        <taxon>Entelegynae</taxon>
        <taxon>Araneoidea</taxon>
        <taxon>Araneidae</taxon>
        <taxon>Caerostris</taxon>
    </lineage>
</organism>
<sequence>MLATIFGNCNIPTFLGIACGIGRHPGFEGECFDLLRRGAPSEEGPPLQLPLSEGPEEPHLRPPHHEPPQESEAEDRMELQDAEDRPQVGGHQVGQAHRLTEGGKLKNPFYFYSMDESLCSNVHSILQACRIQQVKKIAEGSYGEIYMAKKWDDTVSVVKVVGVYGNSRDDPHRSLEFEDAVGDAICAKYLSMLNEPGVFQAPNFPKTHSIDLVKGKAPKSLVEAWNKYRESPETEETIHFRPDRYSHDSLFLVMEMEYCGQSFLNQPTVKGVQALSLVLQTASALAVSECAMGFEHRDLHLDNWLYRPTSQAASSTPPDNGSGPSRPSTSTPIS</sequence>
<comment type="caution">
    <text evidence="3">The sequence shown here is derived from an EMBL/GenBank/DDBJ whole genome shotgun (WGS) entry which is preliminary data.</text>
</comment>
<dbReference type="GO" id="GO:0005634">
    <property type="term" value="C:nucleus"/>
    <property type="evidence" value="ECO:0007669"/>
    <property type="project" value="TreeGrafter"/>
</dbReference>
<dbReference type="PANTHER" id="PTHR24419:SF18">
    <property type="entry name" value="SERINE_THREONINE-PROTEIN KINASE HASPIN"/>
    <property type="match status" value="1"/>
</dbReference>
<dbReference type="GO" id="GO:0000278">
    <property type="term" value="P:mitotic cell cycle"/>
    <property type="evidence" value="ECO:0007669"/>
    <property type="project" value="TreeGrafter"/>
</dbReference>
<evidence type="ECO:0000313" key="3">
    <source>
        <dbReference type="EMBL" id="GIY71589.1"/>
    </source>
</evidence>
<dbReference type="AlphaFoldDB" id="A0AAV4VNR1"/>
<dbReference type="GO" id="GO:0035556">
    <property type="term" value="P:intracellular signal transduction"/>
    <property type="evidence" value="ECO:0007669"/>
    <property type="project" value="TreeGrafter"/>
</dbReference>
<feature type="compositionally biased region" description="Low complexity" evidence="1">
    <location>
        <begin position="321"/>
        <end position="334"/>
    </location>
</feature>
<dbReference type="GO" id="GO:0005737">
    <property type="term" value="C:cytoplasm"/>
    <property type="evidence" value="ECO:0007669"/>
    <property type="project" value="TreeGrafter"/>
</dbReference>
<feature type="compositionally biased region" description="Polar residues" evidence="1">
    <location>
        <begin position="309"/>
        <end position="319"/>
    </location>
</feature>
<dbReference type="InterPro" id="IPR000719">
    <property type="entry name" value="Prot_kinase_dom"/>
</dbReference>
<dbReference type="InterPro" id="IPR011009">
    <property type="entry name" value="Kinase-like_dom_sf"/>
</dbReference>
<dbReference type="Pfam" id="PF12330">
    <property type="entry name" value="Haspin_kinase"/>
    <property type="match status" value="1"/>
</dbReference>
<dbReference type="EMBL" id="BPLQ01013365">
    <property type="protein sequence ID" value="GIY71589.1"/>
    <property type="molecule type" value="Genomic_DNA"/>
</dbReference>
<proteinExistence type="predicted"/>
<protein>
    <recommendedName>
        <fullName evidence="2">Protein kinase domain-containing protein</fullName>
    </recommendedName>
</protein>
<accession>A0AAV4VNR1</accession>
<feature type="domain" description="Protein kinase" evidence="2">
    <location>
        <begin position="131"/>
        <end position="334"/>
    </location>
</feature>
<evidence type="ECO:0000259" key="2">
    <source>
        <dbReference type="PROSITE" id="PS50011"/>
    </source>
</evidence>
<name>A0AAV4VNR1_9ARAC</name>
<feature type="region of interest" description="Disordered" evidence="1">
    <location>
        <begin position="38"/>
        <end position="98"/>
    </location>
</feature>
<dbReference type="SUPFAM" id="SSF56112">
    <property type="entry name" value="Protein kinase-like (PK-like)"/>
    <property type="match status" value="1"/>
</dbReference>
<gene>
    <name evidence="3" type="primary">Haspin_1</name>
    <name evidence="3" type="ORF">CDAR_442951</name>
</gene>
<dbReference type="Gene3D" id="1.10.510.10">
    <property type="entry name" value="Transferase(Phosphotransferase) domain 1"/>
    <property type="match status" value="1"/>
</dbReference>
<evidence type="ECO:0000256" key="1">
    <source>
        <dbReference type="SAM" id="MobiDB-lite"/>
    </source>
</evidence>
<keyword evidence="4" id="KW-1185">Reference proteome</keyword>
<dbReference type="PANTHER" id="PTHR24419">
    <property type="entry name" value="INTERLEUKIN-1 RECEPTOR-ASSOCIATED KINASE"/>
    <property type="match status" value="1"/>
</dbReference>